<feature type="compositionally biased region" description="Polar residues" evidence="4">
    <location>
        <begin position="437"/>
        <end position="484"/>
    </location>
</feature>
<gene>
    <name evidence="6" type="ORF">JBS370_LOCUS11310</name>
</gene>
<sequence length="622" mass="69810">MSLKTGLQRIVLVTGANKGLGFEVVKKLAQKSSSNTNPIIFLGSRDLKRGQEALHQLGSPPNVHLLQLDTSSEKSVTHAINEFKQKTNDQLDVIINNAGILPKDDSVQAARETLATNYYGIKIVNEHLIPLLRDNGRVVNVASQIGSIILMCMSKDLQNKYTSSTLTTKQLDRLVEDFLSALEFNNLKKAGYPDDLHYLAYGISKAALIALTRVQARQYSDVTPKHRESSTSIPPAKILCRRHTVSSASSSTSQIDLLIPQALPPQKKRSRLAVSALINIKDYRIPSVDIWACIEEHHMDSTHFLSWLDSICATLREEIAQLLQLVCANCPPKEYIINFYILSKLSLSLPLMEEEQNKEQTIIGTLLEIEENNSNNVFIFERSMSSDKQQHEFNSSINSETNLLDDNFDLHKLALQRNVSQMLLPTPIIATTIANTKQNASNSTKQSNTTSATSSPNYNATIMTNNTPSSQPQSIKSNSPPNRSQKTKIDIYDYFNGIDGLEQYSKHKLEPLTSPIIDNQRKATLDKAIDPTVLKVREWTKGKRRNIRALLYSLSSVTWPECTWTGCQMSELLTNEQVKKVYKKAVLHIHPDRLGDDPNEQLAKLIFAELNEAWSQFQQESN</sequence>
<comment type="caution">
    <text evidence="6">The sequence shown here is derived from an EMBL/GenBank/DDBJ whole genome shotgun (WGS) entry which is preliminary data.</text>
</comment>
<name>A0A818WSZ7_9BILA</name>
<proteinExistence type="inferred from homology"/>
<evidence type="ECO:0000313" key="7">
    <source>
        <dbReference type="Proteomes" id="UP000663836"/>
    </source>
</evidence>
<reference evidence="6" key="1">
    <citation type="submission" date="2021-02" db="EMBL/GenBank/DDBJ databases">
        <authorList>
            <person name="Nowell W R."/>
        </authorList>
    </citation>
    <scope>NUCLEOTIDE SEQUENCE</scope>
</reference>
<dbReference type="PRINTS" id="PR00080">
    <property type="entry name" value="SDRFAMILY"/>
</dbReference>
<dbReference type="CDD" id="cd06257">
    <property type="entry name" value="DnaJ"/>
    <property type="match status" value="1"/>
</dbReference>
<keyword evidence="3" id="KW-0560">Oxidoreductase</keyword>
<accession>A0A818WSZ7</accession>
<dbReference type="InterPro" id="IPR036869">
    <property type="entry name" value="J_dom_sf"/>
</dbReference>
<dbReference type="PROSITE" id="PS50076">
    <property type="entry name" value="DNAJ_2"/>
    <property type="match status" value="1"/>
</dbReference>
<evidence type="ECO:0000313" key="6">
    <source>
        <dbReference type="EMBL" id="CAF3729375.1"/>
    </source>
</evidence>
<evidence type="ECO:0000256" key="4">
    <source>
        <dbReference type="SAM" id="MobiDB-lite"/>
    </source>
</evidence>
<dbReference type="Gene3D" id="3.40.50.720">
    <property type="entry name" value="NAD(P)-binding Rossmann-like Domain"/>
    <property type="match status" value="1"/>
</dbReference>
<evidence type="ECO:0000259" key="5">
    <source>
        <dbReference type="PROSITE" id="PS50076"/>
    </source>
</evidence>
<dbReference type="GO" id="GO:0016491">
    <property type="term" value="F:oxidoreductase activity"/>
    <property type="evidence" value="ECO:0007669"/>
    <property type="project" value="UniProtKB-KW"/>
</dbReference>
<dbReference type="InterPro" id="IPR020904">
    <property type="entry name" value="Sc_DH/Rdtase_CS"/>
</dbReference>
<dbReference type="PANTHER" id="PTHR43963">
    <property type="entry name" value="CARBONYL REDUCTASE 1-RELATED"/>
    <property type="match status" value="1"/>
</dbReference>
<dbReference type="Pfam" id="PF00106">
    <property type="entry name" value="adh_short"/>
    <property type="match status" value="1"/>
</dbReference>
<feature type="domain" description="J" evidence="5">
    <location>
        <begin position="550"/>
        <end position="622"/>
    </location>
</feature>
<dbReference type="InterPro" id="IPR036291">
    <property type="entry name" value="NAD(P)-bd_dom_sf"/>
</dbReference>
<dbReference type="Proteomes" id="UP000663836">
    <property type="component" value="Unassembled WGS sequence"/>
</dbReference>
<dbReference type="SUPFAM" id="SSF46565">
    <property type="entry name" value="Chaperone J-domain"/>
    <property type="match status" value="1"/>
</dbReference>
<dbReference type="PANTHER" id="PTHR43963:SF6">
    <property type="entry name" value="CHAIN DEHYDROGENASE FAMILY PROTEIN, PUTATIVE (AFU_ORTHOLOGUE AFUA_3G15350)-RELATED"/>
    <property type="match status" value="1"/>
</dbReference>
<comment type="similarity">
    <text evidence="1">Belongs to the short-chain dehydrogenases/reductases (SDR) family.</text>
</comment>
<dbReference type="SUPFAM" id="SSF51735">
    <property type="entry name" value="NAD(P)-binding Rossmann-fold domains"/>
    <property type="match status" value="1"/>
</dbReference>
<dbReference type="InterPro" id="IPR001623">
    <property type="entry name" value="DnaJ_domain"/>
</dbReference>
<evidence type="ECO:0000256" key="2">
    <source>
        <dbReference type="ARBA" id="ARBA00022857"/>
    </source>
</evidence>
<dbReference type="Gene3D" id="1.10.287.110">
    <property type="entry name" value="DnaJ domain"/>
    <property type="match status" value="1"/>
</dbReference>
<dbReference type="AlphaFoldDB" id="A0A818WSZ7"/>
<dbReference type="PRINTS" id="PR00081">
    <property type="entry name" value="GDHRDH"/>
</dbReference>
<protein>
    <recommendedName>
        <fullName evidence="5">J domain-containing protein</fullName>
    </recommendedName>
</protein>
<evidence type="ECO:0000256" key="1">
    <source>
        <dbReference type="ARBA" id="ARBA00006484"/>
    </source>
</evidence>
<dbReference type="FunFam" id="1.10.287.110:FF:000002">
    <property type="entry name" value="putative tyrosine-protein phosphatase auxilin isoform X2"/>
    <property type="match status" value="1"/>
</dbReference>
<feature type="region of interest" description="Disordered" evidence="4">
    <location>
        <begin position="437"/>
        <end position="486"/>
    </location>
</feature>
<dbReference type="PROSITE" id="PS00061">
    <property type="entry name" value="ADH_SHORT"/>
    <property type="match status" value="1"/>
</dbReference>
<dbReference type="EMBL" id="CAJOBD010000865">
    <property type="protein sequence ID" value="CAF3729375.1"/>
    <property type="molecule type" value="Genomic_DNA"/>
</dbReference>
<organism evidence="6 7">
    <name type="scientific">Rotaria sordida</name>
    <dbReference type="NCBI Taxonomy" id="392033"/>
    <lineage>
        <taxon>Eukaryota</taxon>
        <taxon>Metazoa</taxon>
        <taxon>Spiralia</taxon>
        <taxon>Gnathifera</taxon>
        <taxon>Rotifera</taxon>
        <taxon>Eurotatoria</taxon>
        <taxon>Bdelloidea</taxon>
        <taxon>Philodinida</taxon>
        <taxon>Philodinidae</taxon>
        <taxon>Rotaria</taxon>
    </lineage>
</organism>
<dbReference type="InterPro" id="IPR002347">
    <property type="entry name" value="SDR_fam"/>
</dbReference>
<evidence type="ECO:0000256" key="3">
    <source>
        <dbReference type="ARBA" id="ARBA00023002"/>
    </source>
</evidence>
<keyword evidence="2" id="KW-0521">NADP</keyword>